<keyword evidence="3" id="KW-1185">Reference proteome</keyword>
<evidence type="ECO:0000313" key="2">
    <source>
        <dbReference type="EMBL" id="RPB23311.1"/>
    </source>
</evidence>
<organism evidence="2 3">
    <name type="scientific">Terfezia boudieri ATCC MYA-4762</name>
    <dbReference type="NCBI Taxonomy" id="1051890"/>
    <lineage>
        <taxon>Eukaryota</taxon>
        <taxon>Fungi</taxon>
        <taxon>Dikarya</taxon>
        <taxon>Ascomycota</taxon>
        <taxon>Pezizomycotina</taxon>
        <taxon>Pezizomycetes</taxon>
        <taxon>Pezizales</taxon>
        <taxon>Pezizaceae</taxon>
        <taxon>Terfezia</taxon>
    </lineage>
</organism>
<feature type="compositionally biased region" description="Basic and acidic residues" evidence="1">
    <location>
        <begin position="11"/>
        <end position="24"/>
    </location>
</feature>
<reference evidence="2 3" key="1">
    <citation type="journal article" date="2018" name="Nat. Ecol. Evol.">
        <title>Pezizomycetes genomes reveal the molecular basis of ectomycorrhizal truffle lifestyle.</title>
        <authorList>
            <person name="Murat C."/>
            <person name="Payen T."/>
            <person name="Noel B."/>
            <person name="Kuo A."/>
            <person name="Morin E."/>
            <person name="Chen J."/>
            <person name="Kohler A."/>
            <person name="Krizsan K."/>
            <person name="Balestrini R."/>
            <person name="Da Silva C."/>
            <person name="Montanini B."/>
            <person name="Hainaut M."/>
            <person name="Levati E."/>
            <person name="Barry K.W."/>
            <person name="Belfiori B."/>
            <person name="Cichocki N."/>
            <person name="Clum A."/>
            <person name="Dockter R.B."/>
            <person name="Fauchery L."/>
            <person name="Guy J."/>
            <person name="Iotti M."/>
            <person name="Le Tacon F."/>
            <person name="Lindquist E.A."/>
            <person name="Lipzen A."/>
            <person name="Malagnac F."/>
            <person name="Mello A."/>
            <person name="Molinier V."/>
            <person name="Miyauchi S."/>
            <person name="Poulain J."/>
            <person name="Riccioni C."/>
            <person name="Rubini A."/>
            <person name="Sitrit Y."/>
            <person name="Splivallo R."/>
            <person name="Traeger S."/>
            <person name="Wang M."/>
            <person name="Zifcakova L."/>
            <person name="Wipf D."/>
            <person name="Zambonelli A."/>
            <person name="Paolocci F."/>
            <person name="Nowrousian M."/>
            <person name="Ottonello S."/>
            <person name="Baldrian P."/>
            <person name="Spatafora J.W."/>
            <person name="Henrissat B."/>
            <person name="Nagy L.G."/>
            <person name="Aury J.M."/>
            <person name="Wincker P."/>
            <person name="Grigoriev I.V."/>
            <person name="Bonfante P."/>
            <person name="Martin F.M."/>
        </authorList>
    </citation>
    <scope>NUCLEOTIDE SEQUENCE [LARGE SCALE GENOMIC DNA]</scope>
    <source>
        <strain evidence="2 3">ATCC MYA-4762</strain>
    </source>
</reference>
<gene>
    <name evidence="2" type="ORF">L211DRAFT_868749</name>
</gene>
<accession>A0A3N4LRQ9</accession>
<name>A0A3N4LRQ9_9PEZI</name>
<dbReference type="AlphaFoldDB" id="A0A3N4LRQ9"/>
<proteinExistence type="predicted"/>
<protein>
    <recommendedName>
        <fullName evidence="4">Histone chaperone domain-containing protein</fullName>
    </recommendedName>
</protein>
<evidence type="ECO:0008006" key="4">
    <source>
        <dbReference type="Google" id="ProtNLM"/>
    </source>
</evidence>
<feature type="region of interest" description="Disordered" evidence="1">
    <location>
        <begin position="1"/>
        <end position="140"/>
    </location>
</feature>
<dbReference type="EMBL" id="ML121547">
    <property type="protein sequence ID" value="RPB23311.1"/>
    <property type="molecule type" value="Genomic_DNA"/>
</dbReference>
<dbReference type="InParanoid" id="A0A3N4LRQ9"/>
<dbReference type="Proteomes" id="UP000267821">
    <property type="component" value="Unassembled WGS sequence"/>
</dbReference>
<dbReference type="OrthoDB" id="4357148at2759"/>
<sequence>MSARVTAADVAYEKQADREVDRGDVPSGTVTDNSYAMEEPAGVAEKHGTGPGGAFGADTVNPVIKDDEPVEDPIDPNTANSNEMLEQDEKEAINTENIIGGSRTRYGGRKVAQYREPGDEEGMPPPDDGTSSLRTGGRLT</sequence>
<evidence type="ECO:0000256" key="1">
    <source>
        <dbReference type="SAM" id="MobiDB-lite"/>
    </source>
</evidence>
<evidence type="ECO:0000313" key="3">
    <source>
        <dbReference type="Proteomes" id="UP000267821"/>
    </source>
</evidence>